<gene>
    <name evidence="8" type="ORF">BDP27DRAFT_555124</name>
</gene>
<dbReference type="GO" id="GO:0007004">
    <property type="term" value="P:telomere maintenance via telomerase"/>
    <property type="evidence" value="ECO:0007669"/>
    <property type="project" value="InterPro"/>
</dbReference>
<name>A0A9P5UAJ7_9AGAR</name>
<reference evidence="8" key="1">
    <citation type="submission" date="2020-11" db="EMBL/GenBank/DDBJ databases">
        <authorList>
            <consortium name="DOE Joint Genome Institute"/>
            <person name="Ahrendt S."/>
            <person name="Riley R."/>
            <person name="Andreopoulos W."/>
            <person name="Labutti K."/>
            <person name="Pangilinan J."/>
            <person name="Ruiz-Duenas F.J."/>
            <person name="Barrasa J.M."/>
            <person name="Sanchez-Garcia M."/>
            <person name="Camarero S."/>
            <person name="Miyauchi S."/>
            <person name="Serrano A."/>
            <person name="Linde D."/>
            <person name="Babiker R."/>
            <person name="Drula E."/>
            <person name="Ayuso-Fernandez I."/>
            <person name="Pacheco R."/>
            <person name="Padilla G."/>
            <person name="Ferreira P."/>
            <person name="Barriuso J."/>
            <person name="Kellner H."/>
            <person name="Castanera R."/>
            <person name="Alfaro M."/>
            <person name="Ramirez L."/>
            <person name="Pisabarro A.G."/>
            <person name="Kuo A."/>
            <person name="Tritt A."/>
            <person name="Lipzen A."/>
            <person name="He G."/>
            <person name="Yan M."/>
            <person name="Ng V."/>
            <person name="Cullen D."/>
            <person name="Martin F."/>
            <person name="Rosso M.-N."/>
            <person name="Henrissat B."/>
            <person name="Hibbett D."/>
            <person name="Martinez A.T."/>
            <person name="Grigoriev I.V."/>
        </authorList>
    </citation>
    <scope>NUCLEOTIDE SEQUENCE</scope>
    <source>
        <strain evidence="8">AH 40177</strain>
    </source>
</reference>
<feature type="region of interest" description="Disordered" evidence="6">
    <location>
        <begin position="186"/>
        <end position="267"/>
    </location>
</feature>
<feature type="compositionally biased region" description="Polar residues" evidence="6">
    <location>
        <begin position="234"/>
        <end position="244"/>
    </location>
</feature>
<keyword evidence="9" id="KW-1185">Reference proteome</keyword>
<dbReference type="GO" id="GO:0000781">
    <property type="term" value="C:chromosome, telomeric region"/>
    <property type="evidence" value="ECO:0007669"/>
    <property type="project" value="UniProtKB-SubCell"/>
</dbReference>
<evidence type="ECO:0000256" key="1">
    <source>
        <dbReference type="ARBA" id="ARBA00004123"/>
    </source>
</evidence>
<comment type="caution">
    <text evidence="8">The sequence shown here is derived from an EMBL/GenBank/DDBJ whole genome shotgun (WGS) entry which is preliminary data.</text>
</comment>
<dbReference type="Proteomes" id="UP000772434">
    <property type="component" value="Unassembled WGS sequence"/>
</dbReference>
<dbReference type="Pfam" id="PF10341">
    <property type="entry name" value="TPP1"/>
    <property type="match status" value="1"/>
</dbReference>
<dbReference type="GO" id="GO:0042162">
    <property type="term" value="F:telomeric DNA binding"/>
    <property type="evidence" value="ECO:0007669"/>
    <property type="project" value="InterPro"/>
</dbReference>
<evidence type="ECO:0000256" key="3">
    <source>
        <dbReference type="ARBA" id="ARBA00022454"/>
    </source>
</evidence>
<evidence type="ECO:0000256" key="6">
    <source>
        <dbReference type="SAM" id="MobiDB-lite"/>
    </source>
</evidence>
<comment type="subcellular location">
    <subcellularLocation>
        <location evidence="2">Chromosome</location>
        <location evidence="2">Telomere</location>
    </subcellularLocation>
    <subcellularLocation>
        <location evidence="1">Nucleus</location>
    </subcellularLocation>
</comment>
<protein>
    <recommendedName>
        <fullName evidence="7">Shelterin complex subunit TPP1/Est3 domain-containing protein</fullName>
    </recommendedName>
</protein>
<dbReference type="Gene3D" id="2.40.50.960">
    <property type="match status" value="1"/>
</dbReference>
<dbReference type="InterPro" id="IPR019437">
    <property type="entry name" value="TPP1/Est3"/>
</dbReference>
<evidence type="ECO:0000313" key="9">
    <source>
        <dbReference type="Proteomes" id="UP000772434"/>
    </source>
</evidence>
<evidence type="ECO:0000313" key="8">
    <source>
        <dbReference type="EMBL" id="KAF9071148.1"/>
    </source>
</evidence>
<keyword evidence="4" id="KW-0779">Telomere</keyword>
<keyword evidence="3" id="KW-0158">Chromosome</keyword>
<proteinExistence type="predicted"/>
<dbReference type="GO" id="GO:0005697">
    <property type="term" value="C:telomerase holoenzyme complex"/>
    <property type="evidence" value="ECO:0007669"/>
    <property type="project" value="InterPro"/>
</dbReference>
<evidence type="ECO:0000259" key="7">
    <source>
        <dbReference type="Pfam" id="PF10341"/>
    </source>
</evidence>
<evidence type="ECO:0000256" key="5">
    <source>
        <dbReference type="ARBA" id="ARBA00023242"/>
    </source>
</evidence>
<accession>A0A9P5UAJ7</accession>
<dbReference type="AlphaFoldDB" id="A0A9P5UAJ7"/>
<feature type="domain" description="Shelterin complex subunit TPP1/Est3" evidence="7">
    <location>
        <begin position="7"/>
        <end position="107"/>
    </location>
</feature>
<evidence type="ECO:0000256" key="4">
    <source>
        <dbReference type="ARBA" id="ARBA00022895"/>
    </source>
</evidence>
<sequence length="267" mass="29901">MTTFLRKPWIKNYVTQVAETSGVDLSSLKWHQGTKKVQIIEFLTYGTQNPDSPDTVIWARISDKFHHIPVRFSADSVAKYRQEKQKHLTSEKTALITISQFRLIHCRIPERLHRTNSADTVSKLTSDAYLAIECTEFSAIGSFGDPKIGEPVAFDSTDELAHYAVELRKPGGSANFLKIRAQEKEARLNERKASKGDKDATKKGKAKQLESDKDTTTKTRHTSPGPVDAIAGPSSHSQAYQIRSTKTKVRGDFTPTPSLTRRSARRS</sequence>
<feature type="compositionally biased region" description="Basic and acidic residues" evidence="6">
    <location>
        <begin position="186"/>
        <end position="217"/>
    </location>
</feature>
<dbReference type="EMBL" id="JADNRY010000035">
    <property type="protein sequence ID" value="KAF9071148.1"/>
    <property type="molecule type" value="Genomic_DNA"/>
</dbReference>
<organism evidence="8 9">
    <name type="scientific">Rhodocollybia butyracea</name>
    <dbReference type="NCBI Taxonomy" id="206335"/>
    <lineage>
        <taxon>Eukaryota</taxon>
        <taxon>Fungi</taxon>
        <taxon>Dikarya</taxon>
        <taxon>Basidiomycota</taxon>
        <taxon>Agaricomycotina</taxon>
        <taxon>Agaricomycetes</taxon>
        <taxon>Agaricomycetidae</taxon>
        <taxon>Agaricales</taxon>
        <taxon>Marasmiineae</taxon>
        <taxon>Omphalotaceae</taxon>
        <taxon>Rhodocollybia</taxon>
    </lineage>
</organism>
<dbReference type="OrthoDB" id="3144405at2759"/>
<keyword evidence="5" id="KW-0539">Nucleus</keyword>
<evidence type="ECO:0000256" key="2">
    <source>
        <dbReference type="ARBA" id="ARBA00004574"/>
    </source>
</evidence>